<feature type="transmembrane region" description="Helical" evidence="9">
    <location>
        <begin position="114"/>
        <end position="143"/>
    </location>
</feature>
<dbReference type="AlphaFoldDB" id="A0A0M6WWG2"/>
<sequence>MEETRKAGKKSNIEINADKGAKQNSHPGREEWPHLIRIGVMVFVTFAVSILFFFALYRFEGFAGIWSKLLAAAMPIIMGLVLAYLMNPVMLWLERCFKKLLSKKMKSESKLRKVSRALAITGSVIILVAIISLLIAAIVPSVIASISGLMKTLPNDVAAFINVIKNGNFGDSKIAELASTCLQNTTDYIENYATEKIIPEAQKYVAQITTGVISVVRGLFNFIIGIIVMVYVMSIQETLAGQSKKIIYAVCKPKTGNIIIETIRKTNEIFGGFISGKIIDSLIIGVIAYFGCLILRIPSSVLVAVIIGVTNVIPVFGPFIGAIPSLLIVVIQSPWHALYLLIFIVVLQQVDGNIIGPKILGSSTGLSTFWVMFAILIGGGMFGFLGMLLGVPTFAVIYYIVRRVVNYALRKKKLPEDTMDYTKTTGVDTKNNKLKYE</sequence>
<dbReference type="Proteomes" id="UP000049472">
    <property type="component" value="Unassembled WGS sequence"/>
</dbReference>
<dbReference type="InterPro" id="IPR002549">
    <property type="entry name" value="AI-2E-like"/>
</dbReference>
<keyword evidence="5 9" id="KW-0812">Transmembrane</keyword>
<evidence type="ECO:0000256" key="2">
    <source>
        <dbReference type="ARBA" id="ARBA00009773"/>
    </source>
</evidence>
<feature type="transmembrane region" description="Helical" evidence="9">
    <location>
        <begin position="338"/>
        <end position="356"/>
    </location>
</feature>
<keyword evidence="3" id="KW-0813">Transport</keyword>
<feature type="transmembrane region" description="Helical" evidence="9">
    <location>
        <begin position="69"/>
        <end position="93"/>
    </location>
</feature>
<comment type="subcellular location">
    <subcellularLocation>
        <location evidence="1">Cell membrane</location>
        <topology evidence="1">Multi-pass membrane protein</topology>
    </subcellularLocation>
</comment>
<dbReference type="PANTHER" id="PTHR21716:SF53">
    <property type="entry name" value="PERMEASE PERM-RELATED"/>
    <property type="match status" value="1"/>
</dbReference>
<proteinExistence type="inferred from homology"/>
<name>A0A0M6WWG2_9FIRM</name>
<reference evidence="11" key="1">
    <citation type="submission" date="2015-05" db="EMBL/GenBank/DDBJ databases">
        <authorList>
            <consortium name="Pathogen Informatics"/>
        </authorList>
    </citation>
    <scope>NUCLEOTIDE SEQUENCE [LARGE SCALE GENOMIC DNA]</scope>
    <source>
        <strain evidence="11">T1-815</strain>
    </source>
</reference>
<dbReference type="RefSeq" id="WP_055062710.1">
    <property type="nucleotide sequence ID" value="NZ_CVRQ01000058.1"/>
</dbReference>
<evidence type="ECO:0000256" key="4">
    <source>
        <dbReference type="ARBA" id="ARBA00022475"/>
    </source>
</evidence>
<dbReference type="GO" id="GO:0005886">
    <property type="term" value="C:plasma membrane"/>
    <property type="evidence" value="ECO:0007669"/>
    <property type="project" value="UniProtKB-SubCell"/>
</dbReference>
<dbReference type="Pfam" id="PF01594">
    <property type="entry name" value="AI-2E_transport"/>
    <property type="match status" value="1"/>
</dbReference>
<evidence type="ECO:0000256" key="9">
    <source>
        <dbReference type="SAM" id="Phobius"/>
    </source>
</evidence>
<keyword evidence="7 9" id="KW-0472">Membrane</keyword>
<evidence type="ECO:0000313" key="10">
    <source>
        <dbReference type="EMBL" id="CRL41945.1"/>
    </source>
</evidence>
<feature type="compositionally biased region" description="Basic and acidic residues" evidence="8">
    <location>
        <begin position="16"/>
        <end position="28"/>
    </location>
</feature>
<evidence type="ECO:0000256" key="5">
    <source>
        <dbReference type="ARBA" id="ARBA00022692"/>
    </source>
</evidence>
<feature type="region of interest" description="Disordered" evidence="8">
    <location>
        <begin position="1"/>
        <end position="28"/>
    </location>
</feature>
<evidence type="ECO:0000256" key="6">
    <source>
        <dbReference type="ARBA" id="ARBA00022989"/>
    </source>
</evidence>
<feature type="transmembrane region" description="Helical" evidence="9">
    <location>
        <begin position="218"/>
        <end position="235"/>
    </location>
</feature>
<accession>A0A0M6WWG2</accession>
<evidence type="ECO:0000256" key="3">
    <source>
        <dbReference type="ARBA" id="ARBA00022448"/>
    </source>
</evidence>
<dbReference type="PANTHER" id="PTHR21716">
    <property type="entry name" value="TRANSMEMBRANE PROTEIN"/>
    <property type="match status" value="1"/>
</dbReference>
<keyword evidence="6 9" id="KW-1133">Transmembrane helix</keyword>
<evidence type="ECO:0008006" key="12">
    <source>
        <dbReference type="Google" id="ProtNLM"/>
    </source>
</evidence>
<evidence type="ECO:0000256" key="1">
    <source>
        <dbReference type="ARBA" id="ARBA00004651"/>
    </source>
</evidence>
<keyword evidence="4" id="KW-1003">Cell membrane</keyword>
<dbReference type="EMBL" id="CVRQ01000058">
    <property type="protein sequence ID" value="CRL41945.1"/>
    <property type="molecule type" value="Genomic_DNA"/>
</dbReference>
<feature type="transmembrane region" description="Helical" evidence="9">
    <location>
        <begin position="35"/>
        <end position="57"/>
    </location>
</feature>
<keyword evidence="11" id="KW-1185">Reference proteome</keyword>
<organism evidence="10 11">
    <name type="scientific">Agathobacter rectalis</name>
    <dbReference type="NCBI Taxonomy" id="39491"/>
    <lineage>
        <taxon>Bacteria</taxon>
        <taxon>Bacillati</taxon>
        <taxon>Bacillota</taxon>
        <taxon>Clostridia</taxon>
        <taxon>Lachnospirales</taxon>
        <taxon>Lachnospiraceae</taxon>
        <taxon>Agathobacter</taxon>
    </lineage>
</organism>
<dbReference type="GO" id="GO:0055085">
    <property type="term" value="P:transmembrane transport"/>
    <property type="evidence" value="ECO:0007669"/>
    <property type="project" value="TreeGrafter"/>
</dbReference>
<comment type="similarity">
    <text evidence="2">Belongs to the autoinducer-2 exporter (AI-2E) (TC 2.A.86) family.</text>
</comment>
<gene>
    <name evidence="10" type="ORF">T1815_00171</name>
</gene>
<protein>
    <recommendedName>
        <fullName evidence="12">AI-2E family transporter</fullName>
    </recommendedName>
</protein>
<evidence type="ECO:0000256" key="8">
    <source>
        <dbReference type="SAM" id="MobiDB-lite"/>
    </source>
</evidence>
<feature type="transmembrane region" description="Helical" evidence="9">
    <location>
        <begin position="368"/>
        <end position="401"/>
    </location>
</feature>
<evidence type="ECO:0000256" key="7">
    <source>
        <dbReference type="ARBA" id="ARBA00023136"/>
    </source>
</evidence>
<evidence type="ECO:0000313" key="11">
    <source>
        <dbReference type="Proteomes" id="UP000049472"/>
    </source>
</evidence>